<evidence type="ECO:0000313" key="1">
    <source>
        <dbReference type="EMBL" id="EKT84731.1"/>
    </source>
</evidence>
<dbReference type="InterPro" id="IPR050900">
    <property type="entry name" value="Transposase_IS3/IS150/IS904"/>
</dbReference>
<sequence length="92" mass="9970">MAGDDYEAPPSVSGVLEQALFTRRRTDFRFTLTGLAHHADAGSQYTSLAFTEALVESGITGSIGSVADTLDNAMMESAIGLYKTEPIRREWV</sequence>
<gene>
    <name evidence="1" type="ORF">WSS_A00390</name>
</gene>
<evidence type="ECO:0000313" key="2">
    <source>
        <dbReference type="Proteomes" id="UP000005951"/>
    </source>
</evidence>
<dbReference type="SUPFAM" id="SSF53098">
    <property type="entry name" value="Ribonuclease H-like"/>
    <property type="match status" value="1"/>
</dbReference>
<organism evidence="1 2">
    <name type="scientific">Rhodococcus opacus M213</name>
    <dbReference type="NCBI Taxonomy" id="1129896"/>
    <lineage>
        <taxon>Bacteria</taxon>
        <taxon>Bacillati</taxon>
        <taxon>Actinomycetota</taxon>
        <taxon>Actinomycetes</taxon>
        <taxon>Mycobacteriales</taxon>
        <taxon>Nocardiaceae</taxon>
        <taxon>Rhodococcus</taxon>
    </lineage>
</organism>
<dbReference type="Proteomes" id="UP000005951">
    <property type="component" value="Unassembled WGS sequence"/>
</dbReference>
<proteinExistence type="predicted"/>
<name>K8XUZ1_RHOOP</name>
<dbReference type="AlphaFoldDB" id="K8XUZ1"/>
<protein>
    <recommendedName>
        <fullName evidence="3">Transposase</fullName>
    </recommendedName>
</protein>
<dbReference type="PANTHER" id="PTHR46889:SF4">
    <property type="entry name" value="TRANSPOSASE INSO FOR INSERTION SEQUENCE ELEMENT IS911B-RELATED"/>
    <property type="match status" value="1"/>
</dbReference>
<reference evidence="1 2" key="1">
    <citation type="journal article" date="2013" name="Genome Announc.">
        <title>Draft Genome Sequence of Rhodococcus opacus Strain M213 Shows a Diverse Catabolic Potential.</title>
        <authorList>
            <person name="Pathak A."/>
            <person name="Green S.J."/>
            <person name="Ogram A."/>
            <person name="Chauhan A."/>
        </authorList>
    </citation>
    <scope>NUCLEOTIDE SEQUENCE [LARGE SCALE GENOMIC DNA]</scope>
    <source>
        <strain evidence="1 2">M213</strain>
    </source>
</reference>
<dbReference type="InterPro" id="IPR012337">
    <property type="entry name" value="RNaseH-like_sf"/>
</dbReference>
<evidence type="ECO:0008006" key="3">
    <source>
        <dbReference type="Google" id="ProtNLM"/>
    </source>
</evidence>
<dbReference type="EMBL" id="AJYC02000004">
    <property type="protein sequence ID" value="EKT84731.1"/>
    <property type="molecule type" value="Genomic_DNA"/>
</dbReference>
<accession>K8XUZ1</accession>
<dbReference type="PANTHER" id="PTHR46889">
    <property type="entry name" value="TRANSPOSASE INSF FOR INSERTION SEQUENCE IS3B-RELATED"/>
    <property type="match status" value="1"/>
</dbReference>
<comment type="caution">
    <text evidence="1">The sequence shown here is derived from an EMBL/GenBank/DDBJ whole genome shotgun (WGS) entry which is preliminary data.</text>
</comment>